<dbReference type="EC" id="2.4.3.9" evidence="13"/>
<accession>A0A6A4TB81</accession>
<keyword evidence="9" id="KW-0443">Lipid metabolism</keyword>
<name>A0A6A4TB81_SCOMX</name>
<dbReference type="InterPro" id="IPR001675">
    <property type="entry name" value="Glyco_trans_29"/>
</dbReference>
<evidence type="ECO:0000256" key="20">
    <source>
        <dbReference type="ARBA" id="ARBA00045587"/>
    </source>
</evidence>
<dbReference type="GO" id="GO:0006629">
    <property type="term" value="P:lipid metabolic process"/>
    <property type="evidence" value="ECO:0007669"/>
    <property type="project" value="UniProtKB-KW"/>
</dbReference>
<evidence type="ECO:0000256" key="11">
    <source>
        <dbReference type="ARBA" id="ARBA00023157"/>
    </source>
</evidence>
<evidence type="ECO:0000256" key="13">
    <source>
        <dbReference type="ARBA" id="ARBA00039111"/>
    </source>
</evidence>
<feature type="compositionally biased region" description="Basic and acidic residues" evidence="24">
    <location>
        <begin position="472"/>
        <end position="481"/>
    </location>
</feature>
<dbReference type="Gene3D" id="3.90.1480.20">
    <property type="entry name" value="Glycosyl transferase family 29"/>
    <property type="match status" value="1"/>
</dbReference>
<evidence type="ECO:0000256" key="3">
    <source>
        <dbReference type="ARBA" id="ARBA00022676"/>
    </source>
</evidence>
<organism evidence="25 26">
    <name type="scientific">Scophthalmus maximus</name>
    <name type="common">Turbot</name>
    <name type="synonym">Psetta maxima</name>
    <dbReference type="NCBI Taxonomy" id="52904"/>
    <lineage>
        <taxon>Eukaryota</taxon>
        <taxon>Metazoa</taxon>
        <taxon>Chordata</taxon>
        <taxon>Craniata</taxon>
        <taxon>Vertebrata</taxon>
        <taxon>Euteleostomi</taxon>
        <taxon>Actinopterygii</taxon>
        <taxon>Neopterygii</taxon>
        <taxon>Teleostei</taxon>
        <taxon>Neoteleostei</taxon>
        <taxon>Acanthomorphata</taxon>
        <taxon>Carangaria</taxon>
        <taxon>Pleuronectiformes</taxon>
        <taxon>Pleuronectoidei</taxon>
        <taxon>Scophthalmidae</taxon>
        <taxon>Scophthalmus</taxon>
    </lineage>
</organism>
<comment type="catalytic activity">
    <reaction evidence="22">
        <text>ganglioside GA2 (d18:1(4E)/18:0) + CMP-N-acetyl-beta-neuraminate = ganglioside GM2 (d18:1(4E)/18:0) + CMP + H(+)</text>
        <dbReference type="Rhea" id="RHEA:41776"/>
        <dbReference type="ChEBI" id="CHEBI:15378"/>
        <dbReference type="ChEBI" id="CHEBI:57812"/>
        <dbReference type="ChEBI" id="CHEBI:60377"/>
        <dbReference type="ChEBI" id="CHEBI:78485"/>
        <dbReference type="ChEBI" id="CHEBI:78486"/>
    </reaction>
    <physiologicalReaction direction="left-to-right" evidence="22">
        <dbReference type="Rhea" id="RHEA:41777"/>
    </physiologicalReaction>
</comment>
<dbReference type="Proteomes" id="UP000438429">
    <property type="component" value="Unassembled WGS sequence"/>
</dbReference>
<dbReference type="PANTHER" id="PTHR13713">
    <property type="entry name" value="SIALYLTRANSFERASE"/>
    <property type="match status" value="1"/>
</dbReference>
<evidence type="ECO:0000313" key="26">
    <source>
        <dbReference type="Proteomes" id="UP000438429"/>
    </source>
</evidence>
<keyword evidence="8" id="KW-0333">Golgi apparatus</keyword>
<reference evidence="25 26" key="1">
    <citation type="submission" date="2019-06" db="EMBL/GenBank/DDBJ databases">
        <title>Draft genomes of female and male turbot (Scophthalmus maximus).</title>
        <authorList>
            <person name="Xu H."/>
            <person name="Xu X.-W."/>
            <person name="Shao C."/>
            <person name="Chen S."/>
        </authorList>
    </citation>
    <scope>NUCLEOTIDE SEQUENCE [LARGE SCALE GENOMIC DNA]</scope>
    <source>
        <strain evidence="25">Ysfricsl-2016a</strain>
        <tissue evidence="25">Blood</tissue>
    </source>
</reference>
<evidence type="ECO:0000256" key="23">
    <source>
        <dbReference type="ARBA" id="ARBA00049539"/>
    </source>
</evidence>
<comment type="subcellular location">
    <subcellularLocation>
        <location evidence="1">Golgi apparatus membrane</location>
        <topology evidence="1">Single-pass type II membrane protein</topology>
    </subcellularLocation>
</comment>
<comment type="caution">
    <text evidence="25">The sequence shown here is derived from an EMBL/GenBank/DDBJ whole genome shotgun (WGS) entry which is preliminary data.</text>
</comment>
<comment type="catalytic activity">
    <reaction evidence="21">
        <text>a beta-D-Gal-(1&lt;-&gt;1')-ceramide + CMP-N-acetyl-beta-neuraminate = N-acetyl-alpha-neuraminosyl-(2-&gt;3)-beta-D-galactosyl-(1&lt;-&gt;1')-ceramide + CMP + H(+)</text>
        <dbReference type="Rhea" id="RHEA:41780"/>
        <dbReference type="ChEBI" id="CHEBI:15378"/>
        <dbReference type="ChEBI" id="CHEBI:57812"/>
        <dbReference type="ChEBI" id="CHEBI:60377"/>
        <dbReference type="ChEBI" id="CHEBI:82643"/>
        <dbReference type="ChEBI" id="CHEBI:143593"/>
    </reaction>
    <physiologicalReaction direction="left-to-right" evidence="21">
        <dbReference type="Rhea" id="RHEA:41781"/>
    </physiologicalReaction>
</comment>
<evidence type="ECO:0000256" key="5">
    <source>
        <dbReference type="ARBA" id="ARBA00022692"/>
    </source>
</evidence>
<comment type="catalytic activity">
    <reaction evidence="19">
        <text>a beta-D-Gal-(1-&gt;4)-beta-D-Glc-(1&lt;-&gt;1)-Cer(d18:1(4E)) + CMP-N-acetyl-beta-neuraminate = a ganglioside GM3 (d18:1(4E)) + CMP + H(+)</text>
        <dbReference type="Rhea" id="RHEA:18417"/>
        <dbReference type="ChEBI" id="CHEBI:15378"/>
        <dbReference type="ChEBI" id="CHEBI:17950"/>
        <dbReference type="ChEBI" id="CHEBI:57812"/>
        <dbReference type="ChEBI" id="CHEBI:60065"/>
        <dbReference type="ChEBI" id="CHEBI:60377"/>
        <dbReference type="EC" id="2.4.3.9"/>
    </reaction>
    <physiologicalReaction direction="left-to-right" evidence="19">
        <dbReference type="Rhea" id="RHEA:18418"/>
    </physiologicalReaction>
</comment>
<evidence type="ECO:0000256" key="16">
    <source>
        <dbReference type="ARBA" id="ARBA00041896"/>
    </source>
</evidence>
<sequence>MHWTGARRTSDCGRIRVYDKQGFLLKLDGSLPLEMIYKYSNLSEGACRPGFAAAKMTAIYPKFTKLAPMFLDPNYKRFAKIDNYSPPFGVKAQEKIIDILLSSTKSYGLGEELDSMSCMTCVIVGNGGILTNKSLGTRIDQSDVVVRLNEAPVKGFEKDVGSKTTMRITYPEGAIQKTERYEAQSLFVLSAFKALDFKWLRHMVFDQRLHSTDGFWKSVARHVPREPSDMRILNPYFIQEASFKLIGLPYNNGQMGRGNIPTLGAVAITMALHNCDEVAVAGFGYNMSTPHAPLHYYEKIRMSAIKEAALQLLKPCLVLTKEYSSQVLPWYQPALNAQSLQSSQSDAGEDHGGPPQRLHFLHVPIYIYNFINIDRKCLNKIFPPCVLCAVHSKRPCDGGGNMTPQASRTRTHARTSEATLQSALTCLAAGRAEAPWAHQQLVWPHSACPLGSARPGSARPLRAALSPSDSGPSHEEPRDQDCAAMPRDMSEDAARRSAQRTPVSVDDHSAGGTAVCSPPSRP</sequence>
<evidence type="ECO:0000256" key="12">
    <source>
        <dbReference type="ARBA" id="ARBA00023180"/>
    </source>
</evidence>
<evidence type="ECO:0000256" key="8">
    <source>
        <dbReference type="ARBA" id="ARBA00023034"/>
    </source>
</evidence>
<evidence type="ECO:0000256" key="6">
    <source>
        <dbReference type="ARBA" id="ARBA00022968"/>
    </source>
</evidence>
<comment type="catalytic activity">
    <reaction evidence="23">
        <text>ganglioside GA1 (d18:1(4E)/18:0) + CMP-N-acetyl-beta-neuraminate = ganglioside GM1 (d18:1(4E)/18:0) + CMP + H(+)</text>
        <dbReference type="Rhea" id="RHEA:41784"/>
        <dbReference type="ChEBI" id="CHEBI:15378"/>
        <dbReference type="ChEBI" id="CHEBI:57812"/>
        <dbReference type="ChEBI" id="CHEBI:60377"/>
        <dbReference type="ChEBI" id="CHEBI:73110"/>
        <dbReference type="ChEBI" id="CHEBI:78484"/>
    </reaction>
    <physiologicalReaction direction="left-to-right" evidence="23">
        <dbReference type="Rhea" id="RHEA:41785"/>
    </physiologicalReaction>
</comment>
<dbReference type="FunFam" id="3.90.1480.20:FF:000006">
    <property type="entry name" value="ST3 beta-galactoside alpha-2,3-sialyltransferase 5"/>
    <property type="match status" value="1"/>
</dbReference>
<evidence type="ECO:0000256" key="17">
    <source>
        <dbReference type="ARBA" id="ARBA00041976"/>
    </source>
</evidence>
<evidence type="ECO:0000256" key="10">
    <source>
        <dbReference type="ARBA" id="ARBA00023136"/>
    </source>
</evidence>
<keyword evidence="6" id="KW-0735">Signal-anchor</keyword>
<gene>
    <name evidence="25" type="ORF">F2P81_005997</name>
</gene>
<dbReference type="InterPro" id="IPR038578">
    <property type="entry name" value="GT29-like_sf"/>
</dbReference>
<dbReference type="EMBL" id="VEVO01000005">
    <property type="protein sequence ID" value="KAF0042465.1"/>
    <property type="molecule type" value="Genomic_DNA"/>
</dbReference>
<evidence type="ECO:0000256" key="19">
    <source>
        <dbReference type="ARBA" id="ARBA00043651"/>
    </source>
</evidence>
<keyword evidence="3" id="KW-0328">Glycosyltransferase</keyword>
<evidence type="ECO:0000256" key="15">
    <source>
        <dbReference type="ARBA" id="ARBA00041341"/>
    </source>
</evidence>
<evidence type="ECO:0000256" key="9">
    <source>
        <dbReference type="ARBA" id="ARBA00023098"/>
    </source>
</evidence>
<evidence type="ECO:0000256" key="14">
    <source>
        <dbReference type="ARBA" id="ARBA00039792"/>
    </source>
</evidence>
<keyword evidence="5" id="KW-0812">Transmembrane</keyword>
<dbReference type="InterPro" id="IPR051142">
    <property type="entry name" value="Glycosyltransferase_29"/>
</dbReference>
<dbReference type="Pfam" id="PF00777">
    <property type="entry name" value="Glyco_transf_29"/>
    <property type="match status" value="1"/>
</dbReference>
<feature type="region of interest" description="Disordered" evidence="24">
    <location>
        <begin position="453"/>
        <end position="522"/>
    </location>
</feature>
<comment type="similarity">
    <text evidence="2">Belongs to the glycosyltransferase 29 family.</text>
</comment>
<evidence type="ECO:0000256" key="2">
    <source>
        <dbReference type="ARBA" id="ARBA00006003"/>
    </source>
</evidence>
<keyword evidence="11" id="KW-1015">Disulfide bond</keyword>
<evidence type="ECO:0000256" key="24">
    <source>
        <dbReference type="SAM" id="MobiDB-lite"/>
    </source>
</evidence>
<comment type="function">
    <text evidence="20">Transfers the sialyl group (N-acetyl-alpha-neuraminyl or NeuAc) from CMP-NeuAc to the non-reducing terminal galactose (Gal) of glycosphingolipids forming gangliosides (important molecules involved in the regulation of multiple cellular processes, including cell proliferation and differentiation, apoptosis, embryogenesis, development, and oncogenesis). Mainly involved in the biosynthesis of ganglioside GM3 but can also use different glycolipids as substrate acceptors such as D-galactosylceramide (GalCer), asialo-GM2 (GA2) and asialo-GM1 (GA1), although less preferentially than beta-D-Gal-(1-&gt;4)-beta-D-Glc-(1&lt;-&gt;1)-Cer (LacCer).</text>
</comment>
<evidence type="ECO:0000313" key="25">
    <source>
        <dbReference type="EMBL" id="KAF0042465.1"/>
    </source>
</evidence>
<dbReference type="GO" id="GO:0000139">
    <property type="term" value="C:Golgi membrane"/>
    <property type="evidence" value="ECO:0007669"/>
    <property type="project" value="UniProtKB-SubCell"/>
</dbReference>
<dbReference type="PANTHER" id="PTHR13713:SF37">
    <property type="entry name" value="CMP-N-ACETYLNEURAMINATE-BETA-1,4-GALACTOSIDE ALPHA-2,3-SIALYLTRANSFERASE"/>
    <property type="match status" value="1"/>
</dbReference>
<evidence type="ECO:0000256" key="7">
    <source>
        <dbReference type="ARBA" id="ARBA00022989"/>
    </source>
</evidence>
<evidence type="ECO:0000256" key="21">
    <source>
        <dbReference type="ARBA" id="ARBA00048050"/>
    </source>
</evidence>
<evidence type="ECO:0000256" key="1">
    <source>
        <dbReference type="ARBA" id="ARBA00004323"/>
    </source>
</evidence>
<proteinExistence type="inferred from homology"/>
<evidence type="ECO:0000256" key="22">
    <source>
        <dbReference type="ARBA" id="ARBA00048805"/>
    </source>
</evidence>
<dbReference type="GO" id="GO:0047291">
    <property type="term" value="F:lactosylceramide alpha-2,3-sialyltransferase activity"/>
    <property type="evidence" value="ECO:0007669"/>
    <property type="project" value="UniProtKB-EC"/>
</dbReference>
<keyword evidence="10" id="KW-0472">Membrane</keyword>
<dbReference type="AlphaFoldDB" id="A0A6A4TB81"/>
<evidence type="ECO:0000256" key="4">
    <source>
        <dbReference type="ARBA" id="ARBA00022679"/>
    </source>
</evidence>
<evidence type="ECO:0000256" key="18">
    <source>
        <dbReference type="ARBA" id="ARBA00042545"/>
    </source>
</evidence>
<protein>
    <recommendedName>
        <fullName evidence="14">Lactosylceramide alpha-2,3-sialyltransferase</fullName>
        <ecNumber evidence="13">2.4.3.9</ecNumber>
    </recommendedName>
    <alternativeName>
        <fullName evidence="15">CMP-NeuAc:lactosylceramide alpha-2,3-sialyltransferase</fullName>
    </alternativeName>
    <alternativeName>
        <fullName evidence="18">Ganglioside GM3 synthase</fullName>
    </alternativeName>
    <alternativeName>
        <fullName evidence="17">ST3Gal V</fullName>
    </alternativeName>
    <alternativeName>
        <fullName evidence="16">Sialyltransferase 9</fullName>
    </alternativeName>
</protein>
<keyword evidence="7" id="KW-1133">Transmembrane helix</keyword>
<keyword evidence="4" id="KW-0808">Transferase</keyword>
<keyword evidence="12" id="KW-0325">Glycoprotein</keyword>